<accession>A0A3E1NIU7</accession>
<dbReference type="OrthoDB" id="5383110at2"/>
<dbReference type="RefSeq" id="WP_116847935.1">
    <property type="nucleotide sequence ID" value="NZ_QTJU01000004.1"/>
</dbReference>
<evidence type="ECO:0000313" key="4">
    <source>
        <dbReference type="Proteomes" id="UP000261284"/>
    </source>
</evidence>
<dbReference type="InterPro" id="IPR027843">
    <property type="entry name" value="DUF4440"/>
</dbReference>
<evidence type="ECO:0000259" key="2">
    <source>
        <dbReference type="Pfam" id="PF14534"/>
    </source>
</evidence>
<feature type="signal peptide" evidence="1">
    <location>
        <begin position="1"/>
        <end position="21"/>
    </location>
</feature>
<dbReference type="Pfam" id="PF14534">
    <property type="entry name" value="DUF4440"/>
    <property type="match status" value="1"/>
</dbReference>
<dbReference type="EMBL" id="QTJU01000004">
    <property type="protein sequence ID" value="RFM27859.1"/>
    <property type="molecule type" value="Genomic_DNA"/>
</dbReference>
<evidence type="ECO:0000313" key="3">
    <source>
        <dbReference type="EMBL" id="RFM27859.1"/>
    </source>
</evidence>
<dbReference type="InterPro" id="IPR032710">
    <property type="entry name" value="NTF2-like_dom_sf"/>
</dbReference>
<comment type="caution">
    <text evidence="3">The sequence shown here is derived from an EMBL/GenBank/DDBJ whole genome shotgun (WGS) entry which is preliminary data.</text>
</comment>
<keyword evidence="4" id="KW-1185">Reference proteome</keyword>
<dbReference type="AlphaFoldDB" id="A0A3E1NIU7"/>
<feature type="domain" description="DUF4440" evidence="2">
    <location>
        <begin position="29"/>
        <end position="135"/>
    </location>
</feature>
<reference evidence="3 4" key="1">
    <citation type="submission" date="2018-08" db="EMBL/GenBank/DDBJ databases">
        <title>Chitinophagaceae sp. K23C18032701, a novel bacterium isolated from forest soil.</title>
        <authorList>
            <person name="Wang C."/>
        </authorList>
    </citation>
    <scope>NUCLEOTIDE SEQUENCE [LARGE SCALE GENOMIC DNA]</scope>
    <source>
        <strain evidence="3 4">K23C18032701</strain>
    </source>
</reference>
<keyword evidence="1" id="KW-0732">Signal</keyword>
<gene>
    <name evidence="3" type="ORF">DXN05_14285</name>
</gene>
<organism evidence="3 4">
    <name type="scientific">Deminuibacter soli</name>
    <dbReference type="NCBI Taxonomy" id="2291815"/>
    <lineage>
        <taxon>Bacteria</taxon>
        <taxon>Pseudomonadati</taxon>
        <taxon>Bacteroidota</taxon>
        <taxon>Chitinophagia</taxon>
        <taxon>Chitinophagales</taxon>
        <taxon>Chitinophagaceae</taxon>
        <taxon>Deminuibacter</taxon>
    </lineage>
</organism>
<protein>
    <submittedName>
        <fullName evidence="3">Nuclear transport factor 2 family protein</fullName>
    </submittedName>
</protein>
<dbReference type="Proteomes" id="UP000261284">
    <property type="component" value="Unassembled WGS sequence"/>
</dbReference>
<name>A0A3E1NIU7_9BACT</name>
<evidence type="ECO:0000256" key="1">
    <source>
        <dbReference type="SAM" id="SignalP"/>
    </source>
</evidence>
<dbReference type="Gene3D" id="3.10.450.50">
    <property type="match status" value="1"/>
</dbReference>
<feature type="chain" id="PRO_5017779902" evidence="1">
    <location>
        <begin position="22"/>
        <end position="145"/>
    </location>
</feature>
<proteinExistence type="predicted"/>
<sequence length="145" mass="15280">MKNKTFAGIVFLLLLSGMAMAQSKDETAVAAAVESLRKAMIDPTKANLDQLTAPALSYGHSSGKVQGKAAFEEALLNGSSDFVSIDLTDQTISVTGNTAIVRHTLSAQTNDGGKPGAVKIGILLVWVKQQGSWKLLARQAVKLPQ</sequence>
<dbReference type="SUPFAM" id="SSF54427">
    <property type="entry name" value="NTF2-like"/>
    <property type="match status" value="1"/>
</dbReference>